<dbReference type="InterPro" id="IPR018376">
    <property type="entry name" value="Enoyl-CoA_hyd/isom_CS"/>
</dbReference>
<proteinExistence type="inferred from homology"/>
<comment type="function">
    <text evidence="4">Converts o-succinylbenzoyl-CoA (OSB-CoA) to 1,4-dihydroxy-2-naphthoyl-CoA (DHNA-CoA).</text>
</comment>
<evidence type="ECO:0000256" key="4">
    <source>
        <dbReference type="HAMAP-Rule" id="MF_01934"/>
    </source>
</evidence>
<feature type="binding site" evidence="4">
    <location>
        <position position="245"/>
    </location>
    <ligand>
        <name>substrate</name>
        <note>ligand shared between two neighboring subunits</note>
    </ligand>
</feature>
<comment type="pathway">
    <text evidence="4">Quinol/quinone metabolism; 1,4-dihydroxy-2-naphthoate biosynthesis; 1,4-dihydroxy-2-naphthoate from chorismate: step 6/7.</text>
</comment>
<dbReference type="CDD" id="cd06558">
    <property type="entry name" value="crotonase-like"/>
    <property type="match status" value="1"/>
</dbReference>
<comment type="cofactor">
    <cofactor evidence="4">
        <name>hydrogencarbonate</name>
        <dbReference type="ChEBI" id="CHEBI:17544"/>
    </cofactor>
</comment>
<keyword evidence="3 4" id="KW-0456">Lyase</keyword>
<dbReference type="InterPro" id="IPR010198">
    <property type="entry name" value="DHNA-CoA_synthase_MenB"/>
</dbReference>
<feature type="site" description="Important for catalysis" evidence="4">
    <location>
        <position position="84"/>
    </location>
</feature>
<evidence type="ECO:0000256" key="1">
    <source>
        <dbReference type="ARBA" id="ARBA00000177"/>
    </source>
</evidence>
<dbReference type="NCBIfam" id="NF005637">
    <property type="entry name" value="PRK07396.1"/>
    <property type="match status" value="1"/>
</dbReference>
<evidence type="ECO:0000256" key="2">
    <source>
        <dbReference type="ARBA" id="ARBA00022428"/>
    </source>
</evidence>
<evidence type="ECO:0000313" key="6">
    <source>
        <dbReference type="EMBL" id="WMJ16777.1"/>
    </source>
</evidence>
<feature type="binding site" description="in other chain" evidence="4">
    <location>
        <position position="142"/>
    </location>
    <ligand>
        <name>substrate</name>
        <note>ligand shared between two neighboring subunits</note>
    </ligand>
</feature>
<protein>
    <recommendedName>
        <fullName evidence="4 5">1,4-dihydroxy-2-naphthoyl-CoA synthase</fullName>
        <shortName evidence="4">DHNA-CoA synthase</shortName>
        <ecNumber evidence="4 5">4.1.3.36</ecNumber>
    </recommendedName>
</protein>
<dbReference type="PANTHER" id="PTHR43113:SF1">
    <property type="entry name" value="1,4-DIHYDROXY-2-NAPHTHOYL-COA SYNTHASE, PEROXISOMAL"/>
    <property type="match status" value="1"/>
</dbReference>
<dbReference type="NCBIfam" id="TIGR01929">
    <property type="entry name" value="menB"/>
    <property type="match status" value="1"/>
</dbReference>
<dbReference type="EC" id="4.1.3.36" evidence="4 5"/>
<feature type="binding site" evidence="4">
    <location>
        <position position="260"/>
    </location>
    <ligand>
        <name>substrate</name>
        <note>ligand shared between two neighboring subunits</note>
    </ligand>
</feature>
<dbReference type="SUPFAM" id="SSF52096">
    <property type="entry name" value="ClpP/crotonase"/>
    <property type="match status" value="1"/>
</dbReference>
<gene>
    <name evidence="4 6" type="primary">menB</name>
    <name evidence="6" type="ORF">RA955_01210</name>
</gene>
<keyword evidence="2 4" id="KW-0474">Menaquinone biosynthesis</keyword>
<accession>A0ABY9MFG6</accession>
<sequence length="272" mass="30145">MPFEWVKQYDYEDIIYETYNGIAKITINRPEVHNAFRPKTVNEMIDAFTKARDDANIGVIILTGAGGKAFCSGGDQKVRDHGGYVGEDEIPRLNVLDLQRLIRVIPKPVIAMVAGYAIGGGHVLHVVCDLTIAADNAIFGQTGPKVGSFDGGYGAGYLARIVGHKKAREIWYLCRQYTAQEALEMGLVNKVVPLEQLEEETVKWAQEILEKSPTAIRFLKAAFNADSDGLAGIQQLAGDATLLFYTTEEAKEGMRAFKEKRKPDFSQFPRFP</sequence>
<evidence type="ECO:0000256" key="3">
    <source>
        <dbReference type="ARBA" id="ARBA00023239"/>
    </source>
</evidence>
<dbReference type="Pfam" id="PF00378">
    <property type="entry name" value="ECH_1"/>
    <property type="match status" value="1"/>
</dbReference>
<dbReference type="RefSeq" id="WP_307898739.1">
    <property type="nucleotide sequence ID" value="NZ_CP133076.1"/>
</dbReference>
<evidence type="ECO:0000313" key="7">
    <source>
        <dbReference type="Proteomes" id="UP001223761"/>
    </source>
</evidence>
<evidence type="ECO:0000256" key="5">
    <source>
        <dbReference type="NCBIfam" id="TIGR01929"/>
    </source>
</evidence>
<dbReference type="Proteomes" id="UP001223761">
    <property type="component" value="Chromosome"/>
</dbReference>
<reference evidence="6 7" key="1">
    <citation type="submission" date="2023-08" db="EMBL/GenBank/DDBJ databases">
        <title>Genome sequencing of the thermostable Gram positive bacteria Geobacillus proteiniphilus strain T-6.</title>
        <authorList>
            <person name="Shulami S."/>
            <person name="Shoham Y."/>
        </authorList>
    </citation>
    <scope>NUCLEOTIDE SEQUENCE [LARGE SCALE GENOMIC DNA]</scope>
    <source>
        <strain evidence="6 7">T-6</strain>
    </source>
</reference>
<dbReference type="HAMAP" id="MF_01934">
    <property type="entry name" value="MenB"/>
    <property type="match status" value="1"/>
</dbReference>
<dbReference type="InterPro" id="IPR014748">
    <property type="entry name" value="Enoyl-CoA_hydra_C"/>
</dbReference>
<comment type="catalytic activity">
    <reaction evidence="1 4">
        <text>2-succinylbenzoyl-CoA + H(+) = 1,4-dihydroxy-2-naphthoyl-CoA + H2O</text>
        <dbReference type="Rhea" id="RHEA:26562"/>
        <dbReference type="ChEBI" id="CHEBI:15377"/>
        <dbReference type="ChEBI" id="CHEBI:15378"/>
        <dbReference type="ChEBI" id="CHEBI:57364"/>
        <dbReference type="ChEBI" id="CHEBI:58897"/>
        <dbReference type="EC" id="4.1.3.36"/>
    </reaction>
</comment>
<feature type="binding site" description="in other chain" evidence="4">
    <location>
        <position position="148"/>
    </location>
    <ligand>
        <name>substrate</name>
        <note>ligand shared between two neighboring subunits</note>
    </ligand>
</feature>
<dbReference type="InterPro" id="IPR029045">
    <property type="entry name" value="ClpP/crotonase-like_dom_sf"/>
</dbReference>
<dbReference type="PROSITE" id="PS00166">
    <property type="entry name" value="ENOYL_COA_HYDRATASE"/>
    <property type="match status" value="1"/>
</dbReference>
<dbReference type="EMBL" id="CP133076">
    <property type="protein sequence ID" value="WMJ16777.1"/>
    <property type="molecule type" value="Genomic_DNA"/>
</dbReference>
<feature type="site" description="Important for catalysis" evidence="4">
    <location>
        <position position="245"/>
    </location>
</feature>
<dbReference type="PANTHER" id="PTHR43113">
    <property type="entry name" value="NUCLEOSIDE-DIPHOSPHATE-SUGAR EPIMERASE"/>
    <property type="match status" value="1"/>
</dbReference>
<feature type="binding site" description="in other chain" evidence="4">
    <location>
        <position position="84"/>
    </location>
    <ligand>
        <name>substrate</name>
        <note>ligand shared between two neighboring subunits</note>
    </ligand>
</feature>
<comment type="similarity">
    <text evidence="4">Belongs to the enoyl-CoA hydratase/isomerase family. MenB subfamily.</text>
</comment>
<comment type="caution">
    <text evidence="4">Lacks conserved residue(s) required for the propagation of feature annotation.</text>
</comment>
<comment type="pathway">
    <text evidence="4">Quinol/quinone metabolism; menaquinone biosynthesis.</text>
</comment>
<organism evidence="6 7">
    <name type="scientific">Geobacillus proteiniphilus</name>
    <dbReference type="NCBI Taxonomy" id="860353"/>
    <lineage>
        <taxon>Bacteria</taxon>
        <taxon>Bacillati</taxon>
        <taxon>Bacillota</taxon>
        <taxon>Bacilli</taxon>
        <taxon>Bacillales</taxon>
        <taxon>Anoxybacillaceae</taxon>
        <taxon>Geobacillus</taxon>
    </lineage>
</organism>
<feature type="binding site" description="in other chain" evidence="4">
    <location>
        <begin position="72"/>
        <end position="76"/>
    </location>
    <ligand>
        <name>substrate</name>
        <note>ligand shared between two neighboring subunits</note>
    </ligand>
</feature>
<name>A0ABY9MFG6_9BACL</name>
<keyword evidence="7" id="KW-1185">Reference proteome</keyword>
<feature type="binding site" description="in other chain" evidence="4">
    <location>
        <begin position="116"/>
        <end position="120"/>
    </location>
    <ligand>
        <name>substrate</name>
        <note>ligand shared between two neighboring subunits</note>
    </ligand>
</feature>
<dbReference type="Gene3D" id="3.90.226.10">
    <property type="entry name" value="2-enoyl-CoA Hydratase, Chain A, domain 1"/>
    <property type="match status" value="1"/>
</dbReference>
<dbReference type="InterPro" id="IPR001753">
    <property type="entry name" value="Enoyl-CoA_hydra/iso"/>
</dbReference>
<dbReference type="Gene3D" id="1.10.12.10">
    <property type="entry name" value="Lyase 2-enoyl-coa Hydratase, Chain A, domain 2"/>
    <property type="match status" value="2"/>
</dbReference>
<feature type="binding site" evidence="4">
    <location>
        <begin position="141"/>
        <end position="143"/>
    </location>
    <ligand>
        <name>hydrogencarbonate</name>
        <dbReference type="ChEBI" id="CHEBI:17544"/>
    </ligand>
</feature>
<dbReference type="GO" id="GO:0008935">
    <property type="term" value="F:1,4-dihydroxy-2-naphthoyl-CoA synthase activity"/>
    <property type="evidence" value="ECO:0007669"/>
    <property type="project" value="UniProtKB-EC"/>
</dbReference>